<sequence>MKTNFPITEHEVLVSKDRPLVTKTDLKGVITYANRSFIEISGFTESELIGKSHNMVRHPFMPEAAFFDMWRSLKADQPWQGMVKNRTKSGDFYWVHAYVTCLYENGIKTGYMSVRSMPSDAEKRAAQALYQAVNQRQATLPVSLARPGFSLAQLGMLFCLPILLLLIGLCWLVPGVWILAAALMLWIAGGVWWLTRQTAQGLQQAASALALFAEGQFSQSLTPSGFREMKSVLMRLESMRINLRALLADVVMTGREVAQAAQTAKLEAQQVELRSGKTAEEITRIAAALEELSVSVEDISETTQRSELSANEACQQVSVGAQKMTQSKLANDAVSEQVRMSCTAIGELNAVAQQIESITAVINQIADRTNLLALNASIEAARAGEHGRGFSVVADEVRKLAESTGINISDISQAILALRAQVLATQAQINTVSLSSEQANQQIDQTVESLDSLRQSSALIVIAAGEVANMLAQQVKATTDVAQSMEAVSVLTEENHQGIQRTKNCATQLQSSAHSLHLLLAYFEKSL</sequence>
<dbReference type="Pfam" id="PF00015">
    <property type="entry name" value="MCPsignal"/>
    <property type="match status" value="1"/>
</dbReference>
<dbReference type="GO" id="GO:0007165">
    <property type="term" value="P:signal transduction"/>
    <property type="evidence" value="ECO:0007669"/>
    <property type="project" value="UniProtKB-KW"/>
</dbReference>
<dbReference type="EMBL" id="CP054143">
    <property type="protein sequence ID" value="QKJ66108.1"/>
    <property type="molecule type" value="Genomic_DNA"/>
</dbReference>
<dbReference type="SMART" id="SM00283">
    <property type="entry name" value="MA"/>
    <property type="match status" value="1"/>
</dbReference>
<reference evidence="10 11" key="1">
    <citation type="submission" date="2020-05" db="EMBL/GenBank/DDBJ databases">
        <title>Complete genome sequence of Deefgea sp. D17.</title>
        <authorList>
            <person name="Bae J.-W."/>
            <person name="Han J.E."/>
        </authorList>
    </citation>
    <scope>NUCLEOTIDE SEQUENCE [LARGE SCALE GENOMIC DNA]</scope>
    <source>
        <strain evidence="10 11">D17</strain>
    </source>
</reference>
<dbReference type="GO" id="GO:0016020">
    <property type="term" value="C:membrane"/>
    <property type="evidence" value="ECO:0007669"/>
    <property type="project" value="UniProtKB-SubCell"/>
</dbReference>
<dbReference type="PROSITE" id="PS50111">
    <property type="entry name" value="CHEMOTAXIS_TRANSDUC_2"/>
    <property type="match status" value="1"/>
</dbReference>
<dbReference type="InterPro" id="IPR035965">
    <property type="entry name" value="PAS-like_dom_sf"/>
</dbReference>
<keyword evidence="3 7" id="KW-1133">Transmembrane helix</keyword>
<evidence type="ECO:0000313" key="11">
    <source>
        <dbReference type="Proteomes" id="UP000504844"/>
    </source>
</evidence>
<keyword evidence="5 6" id="KW-0807">Transducer</keyword>
<organism evidence="10 11">
    <name type="scientific">Deefgea piscis</name>
    <dbReference type="NCBI Taxonomy" id="2739061"/>
    <lineage>
        <taxon>Bacteria</taxon>
        <taxon>Pseudomonadati</taxon>
        <taxon>Pseudomonadota</taxon>
        <taxon>Betaproteobacteria</taxon>
        <taxon>Neisseriales</taxon>
        <taxon>Chitinibacteraceae</taxon>
        <taxon>Deefgea</taxon>
    </lineage>
</organism>
<dbReference type="PANTHER" id="PTHR32089:SF119">
    <property type="entry name" value="METHYL-ACCEPTING CHEMOTAXIS PROTEIN CTPL"/>
    <property type="match status" value="1"/>
</dbReference>
<comment type="subcellular location">
    <subcellularLocation>
        <location evidence="1">Membrane</location>
        <topology evidence="1">Multi-pass membrane protein</topology>
    </subcellularLocation>
</comment>
<feature type="domain" description="Methyl-accepting transducer" evidence="8">
    <location>
        <begin position="253"/>
        <end position="489"/>
    </location>
</feature>
<dbReference type="RefSeq" id="WP_173532612.1">
    <property type="nucleotide sequence ID" value="NZ_CP054143.1"/>
</dbReference>
<dbReference type="Gene3D" id="1.10.287.950">
    <property type="entry name" value="Methyl-accepting chemotaxis protein"/>
    <property type="match status" value="1"/>
</dbReference>
<dbReference type="InterPro" id="IPR000014">
    <property type="entry name" value="PAS"/>
</dbReference>
<dbReference type="CDD" id="cd00130">
    <property type="entry name" value="PAS"/>
    <property type="match status" value="1"/>
</dbReference>
<protein>
    <submittedName>
        <fullName evidence="10">PAS domain-containing protein</fullName>
    </submittedName>
</protein>
<evidence type="ECO:0000256" key="3">
    <source>
        <dbReference type="ARBA" id="ARBA00022989"/>
    </source>
</evidence>
<evidence type="ECO:0000313" key="10">
    <source>
        <dbReference type="EMBL" id="QKJ66108.1"/>
    </source>
</evidence>
<feature type="domain" description="PAS" evidence="9">
    <location>
        <begin position="25"/>
        <end position="63"/>
    </location>
</feature>
<dbReference type="InterPro" id="IPR004089">
    <property type="entry name" value="MCPsignal_dom"/>
</dbReference>
<keyword evidence="2 7" id="KW-0812">Transmembrane</keyword>
<gene>
    <name evidence="10" type="ORF">HQN60_04935</name>
</gene>
<keyword evidence="11" id="KW-1185">Reference proteome</keyword>
<evidence type="ECO:0000256" key="4">
    <source>
        <dbReference type="ARBA" id="ARBA00023136"/>
    </source>
</evidence>
<dbReference type="PANTHER" id="PTHR32089">
    <property type="entry name" value="METHYL-ACCEPTING CHEMOTAXIS PROTEIN MCPB"/>
    <property type="match status" value="1"/>
</dbReference>
<feature type="transmembrane region" description="Helical" evidence="7">
    <location>
        <begin position="149"/>
        <end position="169"/>
    </location>
</feature>
<proteinExistence type="predicted"/>
<evidence type="ECO:0000256" key="7">
    <source>
        <dbReference type="SAM" id="Phobius"/>
    </source>
</evidence>
<keyword evidence="4 7" id="KW-0472">Membrane</keyword>
<name>A0A6M8SPL9_9NEIS</name>
<dbReference type="InterPro" id="IPR013655">
    <property type="entry name" value="PAS_fold_3"/>
</dbReference>
<dbReference type="SUPFAM" id="SSF55785">
    <property type="entry name" value="PYP-like sensor domain (PAS domain)"/>
    <property type="match status" value="1"/>
</dbReference>
<evidence type="ECO:0000259" key="8">
    <source>
        <dbReference type="PROSITE" id="PS50111"/>
    </source>
</evidence>
<evidence type="ECO:0000256" key="6">
    <source>
        <dbReference type="PROSITE-ProRule" id="PRU00284"/>
    </source>
</evidence>
<evidence type="ECO:0000256" key="5">
    <source>
        <dbReference type="ARBA" id="ARBA00023224"/>
    </source>
</evidence>
<dbReference type="Gene3D" id="3.30.450.20">
    <property type="entry name" value="PAS domain"/>
    <property type="match status" value="1"/>
</dbReference>
<dbReference type="Proteomes" id="UP000504844">
    <property type="component" value="Chromosome"/>
</dbReference>
<dbReference type="SUPFAM" id="SSF58104">
    <property type="entry name" value="Methyl-accepting chemotaxis protein (MCP) signaling domain"/>
    <property type="match status" value="1"/>
</dbReference>
<evidence type="ECO:0000259" key="9">
    <source>
        <dbReference type="PROSITE" id="PS50112"/>
    </source>
</evidence>
<dbReference type="AlphaFoldDB" id="A0A6M8SPL9"/>
<dbReference type="Pfam" id="PF08447">
    <property type="entry name" value="PAS_3"/>
    <property type="match status" value="1"/>
</dbReference>
<evidence type="ECO:0000256" key="2">
    <source>
        <dbReference type="ARBA" id="ARBA00022692"/>
    </source>
</evidence>
<accession>A0A6M8SPL9</accession>
<dbReference type="KEGG" id="dee:HQN60_04935"/>
<dbReference type="PROSITE" id="PS50112">
    <property type="entry name" value="PAS"/>
    <property type="match status" value="1"/>
</dbReference>
<evidence type="ECO:0000256" key="1">
    <source>
        <dbReference type="ARBA" id="ARBA00004141"/>
    </source>
</evidence>
<dbReference type="NCBIfam" id="TIGR00229">
    <property type="entry name" value="sensory_box"/>
    <property type="match status" value="1"/>
</dbReference>
<feature type="transmembrane region" description="Helical" evidence="7">
    <location>
        <begin position="175"/>
        <end position="194"/>
    </location>
</feature>